<dbReference type="OrthoDB" id="1792985at2"/>
<dbReference type="PANTHER" id="PTHR37533:SF2">
    <property type="entry name" value="FLAGELLAR HOOK-LENGTH CONTROL PROTEIN"/>
    <property type="match status" value="1"/>
</dbReference>
<gene>
    <name evidence="3" type="ORF">SAMN05216369_1791</name>
</gene>
<evidence type="ECO:0000313" key="4">
    <source>
        <dbReference type="Proteomes" id="UP000184497"/>
    </source>
</evidence>
<dbReference type="PANTHER" id="PTHR37533">
    <property type="entry name" value="FLAGELLAR HOOK-LENGTH CONTROL PROTEIN"/>
    <property type="match status" value="1"/>
</dbReference>
<feature type="region of interest" description="Disordered" evidence="1">
    <location>
        <begin position="334"/>
        <end position="373"/>
    </location>
</feature>
<dbReference type="Pfam" id="PF02120">
    <property type="entry name" value="Flg_hook"/>
    <property type="match status" value="1"/>
</dbReference>
<dbReference type="EMBL" id="FRAQ01000001">
    <property type="protein sequence ID" value="SHK38566.1"/>
    <property type="molecule type" value="Genomic_DNA"/>
</dbReference>
<dbReference type="CDD" id="cd17470">
    <property type="entry name" value="T3SS_Flik_C"/>
    <property type="match status" value="1"/>
</dbReference>
<keyword evidence="3" id="KW-0282">Flagellum</keyword>
<evidence type="ECO:0000256" key="1">
    <source>
        <dbReference type="SAM" id="MobiDB-lite"/>
    </source>
</evidence>
<reference evidence="4" key="1">
    <citation type="submission" date="2016-11" db="EMBL/GenBank/DDBJ databases">
        <authorList>
            <person name="Varghese N."/>
            <person name="Submissions S."/>
        </authorList>
    </citation>
    <scope>NUCLEOTIDE SEQUENCE [LARGE SCALE GENOMIC DNA]</scope>
    <source>
        <strain evidence="4">CGMCC 1.10835</strain>
    </source>
</reference>
<proteinExistence type="predicted"/>
<keyword evidence="3" id="KW-0966">Cell projection</keyword>
<dbReference type="InterPro" id="IPR038610">
    <property type="entry name" value="FliK-like_C_sf"/>
</dbReference>
<feature type="compositionally biased region" description="Gly residues" evidence="1">
    <location>
        <begin position="342"/>
        <end position="352"/>
    </location>
</feature>
<feature type="compositionally biased region" description="Low complexity" evidence="1">
    <location>
        <begin position="353"/>
        <end position="366"/>
    </location>
</feature>
<evidence type="ECO:0000259" key="2">
    <source>
        <dbReference type="Pfam" id="PF02120"/>
    </source>
</evidence>
<accession>A0A1M6S1N1</accession>
<feature type="compositionally biased region" description="Basic and acidic residues" evidence="1">
    <location>
        <begin position="34"/>
        <end position="62"/>
    </location>
</feature>
<dbReference type="Gene3D" id="3.30.750.140">
    <property type="match status" value="1"/>
</dbReference>
<sequence length="385" mass="39429">MTQMVLPQTPAPGMQNDAGASKSGSGRDNGASESRYEAFSRAEQKRLDRQQADARNSAKEDGAQSASQSEPPGKTGESGKSVKTSVTGEDEAAEKTTAGKIAETAPEMEAITTPLTFAELQALLLPSTGQVAVAGGAAGPAASSPAIIQGSELFAGLVGGKPGQPGQTALGGKGGLMSGLQLTDSLAPAAGEKASVMDPSSLLNGTRFESAMELVSQQSTNNAAGKLAAEAQVPLRSYATSVDVPVNHAEWGDKLMGKLSWLTAKNLSVAEIHLTPPDMGPMEVRVRVHNDQATITVHAANPVVRDQLELHSHRLRDMLGEQGLSLAQFDVSDNSQNQRGEQGAGDGDGSSSGSGAELSAADGGEANTQTGSLDLSWNGAVDIFA</sequence>
<dbReference type="InterPro" id="IPR021136">
    <property type="entry name" value="Flagellar_hook_control-like_C"/>
</dbReference>
<dbReference type="RefSeq" id="WP_072796786.1">
    <property type="nucleotide sequence ID" value="NZ_FRAQ01000001.1"/>
</dbReference>
<keyword evidence="3" id="KW-0969">Cilium</keyword>
<dbReference type="AlphaFoldDB" id="A0A1M6S1N1"/>
<protein>
    <submittedName>
        <fullName evidence="3">Flagellar hook-length control protein FliK</fullName>
    </submittedName>
</protein>
<keyword evidence="4" id="KW-1185">Reference proteome</keyword>
<evidence type="ECO:0000313" key="3">
    <source>
        <dbReference type="EMBL" id="SHK38566.1"/>
    </source>
</evidence>
<dbReference type="Proteomes" id="UP000184497">
    <property type="component" value="Unassembled WGS sequence"/>
</dbReference>
<feature type="region of interest" description="Disordered" evidence="1">
    <location>
        <begin position="1"/>
        <end position="106"/>
    </location>
</feature>
<dbReference type="STRING" id="564117.SAMN05216369_1791"/>
<feature type="domain" description="Flagellar hook-length control protein-like C-terminal" evidence="2">
    <location>
        <begin position="260"/>
        <end position="339"/>
    </location>
</feature>
<organism evidence="3 4">
    <name type="scientific">Marinobacter antarcticus</name>
    <dbReference type="NCBI Taxonomy" id="564117"/>
    <lineage>
        <taxon>Bacteria</taxon>
        <taxon>Pseudomonadati</taxon>
        <taxon>Pseudomonadota</taxon>
        <taxon>Gammaproteobacteria</taxon>
        <taxon>Pseudomonadales</taxon>
        <taxon>Marinobacteraceae</taxon>
        <taxon>Marinobacter</taxon>
    </lineage>
</organism>
<dbReference type="InterPro" id="IPR052563">
    <property type="entry name" value="FliK"/>
</dbReference>
<name>A0A1M6S1N1_9GAMM</name>